<organism evidence="3 4">
    <name type="scientific">Neovison vison</name>
    <name type="common">American mink</name>
    <name type="synonym">Mustela vison</name>
    <dbReference type="NCBI Taxonomy" id="452646"/>
    <lineage>
        <taxon>Eukaryota</taxon>
        <taxon>Metazoa</taxon>
        <taxon>Chordata</taxon>
        <taxon>Craniata</taxon>
        <taxon>Vertebrata</taxon>
        <taxon>Euteleostomi</taxon>
        <taxon>Mammalia</taxon>
        <taxon>Eutheria</taxon>
        <taxon>Laurasiatheria</taxon>
        <taxon>Carnivora</taxon>
        <taxon>Caniformia</taxon>
        <taxon>Musteloidea</taxon>
        <taxon>Mustelidae</taxon>
        <taxon>Mustelinae</taxon>
        <taxon>Neogale</taxon>
    </lineage>
</organism>
<dbReference type="PANTHER" id="PTHR14332">
    <property type="entry name" value="DISRUPTED IN SCHIZOPHRENIA 1 PROTEIN"/>
    <property type="match status" value="1"/>
</dbReference>
<dbReference type="InterPro" id="IPR026081">
    <property type="entry name" value="DISC1"/>
</dbReference>
<keyword evidence="1" id="KW-0175">Coiled coil</keyword>
<dbReference type="Proteomes" id="UP000694425">
    <property type="component" value="Unplaced"/>
</dbReference>
<dbReference type="Ensembl" id="ENSNVIT00000031826.1">
    <property type="protein sequence ID" value="ENSNVIP00000027435.1"/>
    <property type="gene ID" value="ENSNVIG00000020959.1"/>
</dbReference>
<evidence type="ECO:0000256" key="1">
    <source>
        <dbReference type="SAM" id="Coils"/>
    </source>
</evidence>
<evidence type="ECO:0000313" key="4">
    <source>
        <dbReference type="Proteomes" id="UP000694425"/>
    </source>
</evidence>
<dbReference type="GO" id="GO:0060271">
    <property type="term" value="P:cilium assembly"/>
    <property type="evidence" value="ECO:0007669"/>
    <property type="project" value="TreeGrafter"/>
</dbReference>
<feature type="region of interest" description="Disordered" evidence="2">
    <location>
        <begin position="1"/>
        <end position="27"/>
    </location>
</feature>
<dbReference type="AlphaFoldDB" id="A0A8C7EVW5"/>
<feature type="region of interest" description="Disordered" evidence="2">
    <location>
        <begin position="65"/>
        <end position="92"/>
    </location>
</feature>
<reference evidence="3" key="1">
    <citation type="submission" date="2025-08" db="UniProtKB">
        <authorList>
            <consortium name="Ensembl"/>
        </authorList>
    </citation>
    <scope>IDENTIFICATION</scope>
</reference>
<reference evidence="3" key="2">
    <citation type="submission" date="2025-09" db="UniProtKB">
        <authorList>
            <consortium name="Ensembl"/>
        </authorList>
    </citation>
    <scope>IDENTIFICATION</scope>
</reference>
<feature type="compositionally biased region" description="Basic and acidic residues" evidence="2">
    <location>
        <begin position="74"/>
        <end position="86"/>
    </location>
</feature>
<evidence type="ECO:0000313" key="3">
    <source>
        <dbReference type="Ensembl" id="ENSNVIP00000027435.1"/>
    </source>
</evidence>
<protein>
    <submittedName>
        <fullName evidence="3">DISC1 scaffold protein</fullName>
    </submittedName>
</protein>
<feature type="compositionally biased region" description="Gly residues" evidence="2">
    <location>
        <begin position="1"/>
        <end position="18"/>
    </location>
</feature>
<accession>A0A8C7EVW5</accession>
<proteinExistence type="predicted"/>
<feature type="coiled-coil region" evidence="1">
    <location>
        <begin position="102"/>
        <end position="143"/>
    </location>
</feature>
<dbReference type="GeneTree" id="ENSGT00390000006176"/>
<dbReference type="GO" id="GO:0005874">
    <property type="term" value="C:microtubule"/>
    <property type="evidence" value="ECO:0007669"/>
    <property type="project" value="TreeGrafter"/>
</dbReference>
<dbReference type="SUPFAM" id="SSF46579">
    <property type="entry name" value="Prefoldin"/>
    <property type="match status" value="1"/>
</dbReference>
<dbReference type="GO" id="GO:0005815">
    <property type="term" value="C:microtubule organizing center"/>
    <property type="evidence" value="ECO:0007669"/>
    <property type="project" value="TreeGrafter"/>
</dbReference>
<name>A0A8C7EVW5_NEOVI</name>
<dbReference type="GO" id="GO:0001764">
    <property type="term" value="P:neuron migration"/>
    <property type="evidence" value="ECO:0007669"/>
    <property type="project" value="TreeGrafter"/>
</dbReference>
<keyword evidence="4" id="KW-1185">Reference proteome</keyword>
<sequence length="199" mass="22040">MLGGGPQGALAGGGGGRGAAEALRHRLEELDTERSSLHFQLPSRQPALCSLLGHLHAQVQAAEHRRAAPPACGEDAHALPREEPKLLEPSAQDSLRVSVTRRDWLLQEKQQLQKEIEALQARMSVLEAKDQQLRRDIEEQELLLRWEDCDLPALVCGLSPGELREVSEALRDTLAFASQIPLRAEPPETLTRKPFLYSQ</sequence>
<dbReference type="GO" id="GO:0045111">
    <property type="term" value="C:intermediate filament cytoskeleton"/>
    <property type="evidence" value="ECO:0007669"/>
    <property type="project" value="TreeGrafter"/>
</dbReference>
<dbReference type="PANTHER" id="PTHR14332:SF3">
    <property type="entry name" value="DISRUPTED IN SCHIZOPHRENIA 1 PROTEIN"/>
    <property type="match status" value="1"/>
</dbReference>
<evidence type="ECO:0000256" key="2">
    <source>
        <dbReference type="SAM" id="MobiDB-lite"/>
    </source>
</evidence>